<dbReference type="SUPFAM" id="SSF55729">
    <property type="entry name" value="Acyl-CoA N-acyltransferases (Nat)"/>
    <property type="match status" value="1"/>
</dbReference>
<reference evidence="1 2" key="1">
    <citation type="journal article" date="2015" name="Nature">
        <title>rRNA introns, odd ribosomes, and small enigmatic genomes across a large radiation of phyla.</title>
        <authorList>
            <person name="Brown C.T."/>
            <person name="Hug L.A."/>
            <person name="Thomas B.C."/>
            <person name="Sharon I."/>
            <person name="Castelle C.J."/>
            <person name="Singh A."/>
            <person name="Wilkins M.J."/>
            <person name="Williams K.H."/>
            <person name="Banfield J.F."/>
        </authorList>
    </citation>
    <scope>NUCLEOTIDE SEQUENCE [LARGE SCALE GENOMIC DNA]</scope>
</reference>
<dbReference type="EMBL" id="LBXL01000023">
    <property type="protein sequence ID" value="KKR29760.1"/>
    <property type="molecule type" value="Genomic_DNA"/>
</dbReference>
<dbReference type="Proteomes" id="UP000034793">
    <property type="component" value="Unassembled WGS sequence"/>
</dbReference>
<evidence type="ECO:0000313" key="1">
    <source>
        <dbReference type="EMBL" id="KKR29760.1"/>
    </source>
</evidence>
<organism evidence="1 2">
    <name type="scientific">Candidatus Woesebacteria bacterium GW2011_GWA1_39_8</name>
    <dbReference type="NCBI Taxonomy" id="1618552"/>
    <lineage>
        <taxon>Bacteria</taxon>
        <taxon>Candidatus Woeseibacteriota</taxon>
    </lineage>
</organism>
<evidence type="ECO:0000313" key="2">
    <source>
        <dbReference type="Proteomes" id="UP000034793"/>
    </source>
</evidence>
<dbReference type="Gene3D" id="3.40.630.30">
    <property type="match status" value="1"/>
</dbReference>
<dbReference type="InterPro" id="IPR016181">
    <property type="entry name" value="Acyl_CoA_acyltransferase"/>
</dbReference>
<sequence length="249" mass="29283">MILESKKLFFRTVFAVLEDGKINELINSKKFSSIIIISHKKLALPGFRTKIKTTSVINLNEPEEEIFRKFNDTTRNEIRKTYKLPNINITVDDKKFNEAYHLYKNFEYSQNRIPFSKNNLADCMVFSASFKGDMVSGIFVDVGENDLRIRYIFSKRLETEDKELYRTIAYATRRLMWEICLWGKANDFNSLDLASVNFKNPNVSNITKFKMSFGGEVINEYTYTYKSAAYYFLERFAVIKNVVKKIFRI</sequence>
<evidence type="ECO:0008006" key="3">
    <source>
        <dbReference type="Google" id="ProtNLM"/>
    </source>
</evidence>
<gene>
    <name evidence="1" type="ORF">UT61_C0023G0007</name>
</gene>
<dbReference type="AlphaFoldDB" id="A0A0G0S4Y0"/>
<name>A0A0G0S4Y0_9BACT</name>
<comment type="caution">
    <text evidence="1">The sequence shown here is derived from an EMBL/GenBank/DDBJ whole genome shotgun (WGS) entry which is preliminary data.</text>
</comment>
<accession>A0A0G0S4Y0</accession>
<proteinExistence type="predicted"/>
<protein>
    <recommendedName>
        <fullName evidence="3">BioF2-like acetyltransferase domain-containing protein</fullName>
    </recommendedName>
</protein>